<dbReference type="EMBL" id="LR778114">
    <property type="protein sequence ID" value="CAB1127908.1"/>
    <property type="molecule type" value="Genomic_DNA"/>
</dbReference>
<evidence type="ECO:0000256" key="3">
    <source>
        <dbReference type="ARBA" id="ARBA00022692"/>
    </source>
</evidence>
<protein>
    <submittedName>
        <fullName evidence="8">SSD domain-containing protein</fullName>
    </submittedName>
</protein>
<dbReference type="InterPro" id="IPR004869">
    <property type="entry name" value="MMPL_dom"/>
</dbReference>
<evidence type="ECO:0000256" key="1">
    <source>
        <dbReference type="ARBA" id="ARBA00004651"/>
    </source>
</evidence>
<feature type="transmembrane region" description="Helical" evidence="6">
    <location>
        <begin position="213"/>
        <end position="234"/>
    </location>
</feature>
<evidence type="ECO:0000256" key="5">
    <source>
        <dbReference type="ARBA" id="ARBA00023136"/>
    </source>
</evidence>
<dbReference type="InterPro" id="IPR000731">
    <property type="entry name" value="SSD"/>
</dbReference>
<keyword evidence="2" id="KW-1003">Cell membrane</keyword>
<evidence type="ECO:0000259" key="7">
    <source>
        <dbReference type="PROSITE" id="PS50156"/>
    </source>
</evidence>
<keyword evidence="4 6" id="KW-1133">Transmembrane helix</keyword>
<dbReference type="PROSITE" id="PS50156">
    <property type="entry name" value="SSD"/>
    <property type="match status" value="1"/>
</dbReference>
<evidence type="ECO:0000256" key="2">
    <source>
        <dbReference type="ARBA" id="ARBA00022475"/>
    </source>
</evidence>
<evidence type="ECO:0000256" key="4">
    <source>
        <dbReference type="ARBA" id="ARBA00022989"/>
    </source>
</evidence>
<dbReference type="Gene3D" id="1.20.1640.10">
    <property type="entry name" value="Multidrug efflux transporter AcrB transmembrane domain"/>
    <property type="match status" value="2"/>
</dbReference>
<name>A0A6F8ZDF9_9FIRM</name>
<dbReference type="PANTHER" id="PTHR33406:SF13">
    <property type="entry name" value="MEMBRANE PROTEIN YDFJ"/>
    <property type="match status" value="1"/>
</dbReference>
<feature type="domain" description="SSD" evidence="7">
    <location>
        <begin position="55"/>
        <end position="186"/>
    </location>
</feature>
<dbReference type="GO" id="GO:0005886">
    <property type="term" value="C:plasma membrane"/>
    <property type="evidence" value="ECO:0007669"/>
    <property type="project" value="UniProtKB-SubCell"/>
</dbReference>
<accession>A0A6F8ZDF9</accession>
<feature type="transmembrane region" description="Helical" evidence="6">
    <location>
        <begin position="534"/>
        <end position="553"/>
    </location>
</feature>
<evidence type="ECO:0000313" key="8">
    <source>
        <dbReference type="EMBL" id="CAB1127908.1"/>
    </source>
</evidence>
<dbReference type="KEGG" id="hfv:R50_0402"/>
<feature type="transmembrane region" description="Helical" evidence="6">
    <location>
        <begin position="58"/>
        <end position="78"/>
    </location>
</feature>
<keyword evidence="3 6" id="KW-0812">Transmembrane</keyword>
<feature type="transmembrane region" description="Helical" evidence="6">
    <location>
        <begin position="502"/>
        <end position="522"/>
    </location>
</feature>
<feature type="transmembrane region" description="Helical" evidence="6">
    <location>
        <begin position="32"/>
        <end position="51"/>
    </location>
</feature>
<sequence>MAALARRPGVRVEAVTPTAVSNAVLREAKRTLHVSGLIALPLLLVLLFLVYDSLVAALLPLLVAGVGATGALAVIDVLEAHLRLSVYLTDIVSFFALGVGIDYSLFLSTRFRTALRRGSPVEAAVDEAMATAGRSVFFSGLAVGLSLLSLLIPRTPYWNGLAIGGAVAVFAVLAVTLTFLPALLAILGHATERGRLPRPAALTRFWAGLARRLLARPLPVLLAGLVLLAVPAWWARQFVMSTPANLGALLAPDTRLHLAVVRQQQDFGAGSIAPLPVVLESPRPLTRAAVWATAERVARRLGRLGDVARVAAPAGPPSTLARLAAGPLPAVLRPFAAPPGWIQLTVVARSGPDSTATARLLSRMQGVLAATLPRGWRWGIGGVLGLVHSFNRLVARSLPWVLAATAAVALGVLFAATGSLAAAGLGLVFDGLVALATAGVLVLVVQDGRWGFAPQHLDSSITPIIFVMLFGLSMDYEVILVHRIREYARRGLEARAAAEAGLADTGGMITGAGLTMVTVFLAELVSRLPVIRTLAVGMSVALLLDILVARMLLVPGSLALLGRWAWWPGYRWPLPDPPAADGA</sequence>
<proteinExistence type="predicted"/>
<feature type="transmembrane region" description="Helical" evidence="6">
    <location>
        <begin position="84"/>
        <end position="107"/>
    </location>
</feature>
<evidence type="ECO:0000313" key="9">
    <source>
        <dbReference type="Proteomes" id="UP000503399"/>
    </source>
</evidence>
<feature type="transmembrane region" description="Helical" evidence="6">
    <location>
        <begin position="398"/>
        <end position="416"/>
    </location>
</feature>
<keyword evidence="9" id="KW-1185">Reference proteome</keyword>
<dbReference type="InterPro" id="IPR050545">
    <property type="entry name" value="Mycobact_MmpL"/>
</dbReference>
<dbReference type="SUPFAM" id="SSF82866">
    <property type="entry name" value="Multidrug efflux transporter AcrB transmembrane domain"/>
    <property type="match status" value="2"/>
</dbReference>
<comment type="subcellular location">
    <subcellularLocation>
        <location evidence="1">Cell membrane</location>
        <topology evidence="1">Multi-pass membrane protein</topology>
    </subcellularLocation>
</comment>
<feature type="transmembrane region" description="Helical" evidence="6">
    <location>
        <begin position="464"/>
        <end position="481"/>
    </location>
</feature>
<keyword evidence="5 6" id="KW-0472">Membrane</keyword>
<dbReference type="PANTHER" id="PTHR33406">
    <property type="entry name" value="MEMBRANE PROTEIN MJ1562-RELATED"/>
    <property type="match status" value="1"/>
</dbReference>
<gene>
    <name evidence="8" type="ORF">R50_0402</name>
</gene>
<reference evidence="8 9" key="1">
    <citation type="submission" date="2020-02" db="EMBL/GenBank/DDBJ databases">
        <authorList>
            <person name="Hogendoorn C."/>
        </authorList>
    </citation>
    <scope>NUCLEOTIDE SEQUENCE [LARGE SCALE GENOMIC DNA]</scope>
    <source>
        <strain evidence="8">R501</strain>
    </source>
</reference>
<evidence type="ECO:0000256" key="6">
    <source>
        <dbReference type="SAM" id="Phobius"/>
    </source>
</evidence>
<feature type="transmembrane region" description="Helical" evidence="6">
    <location>
        <begin position="161"/>
        <end position="188"/>
    </location>
</feature>
<dbReference type="Pfam" id="PF03176">
    <property type="entry name" value="MMPL"/>
    <property type="match status" value="2"/>
</dbReference>
<dbReference type="Proteomes" id="UP000503399">
    <property type="component" value="Chromosome"/>
</dbReference>
<feature type="transmembrane region" description="Helical" evidence="6">
    <location>
        <begin position="423"/>
        <end position="444"/>
    </location>
</feature>
<organism evidence="8 9">
    <name type="scientific">Candidatus Hydrogenisulfobacillus filiaventi</name>
    <dbReference type="NCBI Taxonomy" id="2707344"/>
    <lineage>
        <taxon>Bacteria</taxon>
        <taxon>Bacillati</taxon>
        <taxon>Bacillota</taxon>
        <taxon>Clostridia</taxon>
        <taxon>Eubacteriales</taxon>
        <taxon>Clostridiales Family XVII. Incertae Sedis</taxon>
        <taxon>Candidatus Hydrogenisulfobacillus</taxon>
    </lineage>
</organism>
<feature type="transmembrane region" description="Helical" evidence="6">
    <location>
        <begin position="136"/>
        <end position="155"/>
    </location>
</feature>
<dbReference type="AlphaFoldDB" id="A0A6F8ZDF9"/>